<comment type="similarity">
    <text evidence="1">Belongs to the intimin/invasin family.</text>
</comment>
<reference evidence="3 4" key="1">
    <citation type="submission" date="2020-11" db="EMBL/GenBank/DDBJ databases">
        <title>Pseudomonas fulva producing VIM-24.</title>
        <authorList>
            <person name="Liu S."/>
        </authorList>
    </citation>
    <scope>NUCLEOTIDE SEQUENCE [LARGE SCALE GENOMIC DNA]</scope>
    <source>
        <strain evidence="3 4">ZDHY414</strain>
        <plasmid evidence="3 4">pVIM-24-ZDHY414</plasmid>
    </source>
</reference>
<dbReference type="Proteomes" id="UP000594430">
    <property type="component" value="Plasmid pVIM-24-ZDHY414"/>
</dbReference>
<evidence type="ECO:0000259" key="2">
    <source>
        <dbReference type="PROSITE" id="PS51127"/>
    </source>
</evidence>
<dbReference type="PROSITE" id="PS51127">
    <property type="entry name" value="BIG1"/>
    <property type="match status" value="1"/>
</dbReference>
<dbReference type="InterPro" id="IPR008964">
    <property type="entry name" value="Invasin/intimin_cell_adhesion"/>
</dbReference>
<keyword evidence="3" id="KW-0614">Plasmid</keyword>
<feature type="domain" description="Big-1" evidence="2">
    <location>
        <begin position="59"/>
        <end position="150"/>
    </location>
</feature>
<accession>A0A7S9LD87</accession>
<geneLocation type="plasmid" evidence="3 4">
    <name>pVIM-24-ZDHY414</name>
</geneLocation>
<dbReference type="InterPro" id="IPR003344">
    <property type="entry name" value="Big_1_dom"/>
</dbReference>
<dbReference type="EMBL" id="CP064948">
    <property type="protein sequence ID" value="QPH51856.1"/>
    <property type="molecule type" value="Genomic_DNA"/>
</dbReference>
<dbReference type="AlphaFoldDB" id="A0A7S9LD87"/>
<sequence>MNELLRGFILSALMVKATFASSWQPIQTAPGTATGSGWQYVTCTGGAGSGWQSCENPVKIVLAASPASLVAVGEVASITATVTDIYDSPLPNVPLNWSTTDGALSAASSVTDSRGSTSIQIRSSGTIGGAAITATANEPGGTGSIFVPFVDKWIAAPSVFTALAAYGNAYNCTGWTPDPSTVGAGVAFVQTATCTQNYIQYRQDREQSVVNGQIRNVGAQAPLYTAQSVTLSQNNVGTKAEPAQPTQACFDNSDHIYEYLNQKPTQTILKLAAQSTDGSDTYIGYYKGNTDPITDGLNQFMYPPLENFVINMDEKGLNSYIETNKIQIIVHGRNGGVYRLYDLHVGFDNYRQKGIMDYSGLCVITEPRK</sequence>
<evidence type="ECO:0000313" key="3">
    <source>
        <dbReference type="EMBL" id="QPH51856.1"/>
    </source>
</evidence>
<evidence type="ECO:0000256" key="1">
    <source>
        <dbReference type="ARBA" id="ARBA00010116"/>
    </source>
</evidence>
<evidence type="ECO:0000313" key="4">
    <source>
        <dbReference type="Proteomes" id="UP000594430"/>
    </source>
</evidence>
<name>A0A7S9LD87_9PSED</name>
<dbReference type="Pfam" id="PF02369">
    <property type="entry name" value="Big_1"/>
    <property type="match status" value="1"/>
</dbReference>
<gene>
    <name evidence="3" type="ORF">IZU98_26720</name>
</gene>
<proteinExistence type="inferred from homology"/>
<dbReference type="InterPro" id="IPR013783">
    <property type="entry name" value="Ig-like_fold"/>
</dbReference>
<organism evidence="3 4">
    <name type="scientific">Pseudomonas fulva</name>
    <dbReference type="NCBI Taxonomy" id="47880"/>
    <lineage>
        <taxon>Bacteria</taxon>
        <taxon>Pseudomonadati</taxon>
        <taxon>Pseudomonadota</taxon>
        <taxon>Gammaproteobacteria</taxon>
        <taxon>Pseudomonadales</taxon>
        <taxon>Pseudomonadaceae</taxon>
        <taxon>Pseudomonas</taxon>
    </lineage>
</organism>
<protein>
    <submittedName>
        <fullName evidence="3">Ig-like domain-containing protein</fullName>
    </submittedName>
</protein>
<dbReference type="SUPFAM" id="SSF49373">
    <property type="entry name" value="Invasin/intimin cell-adhesion fragments"/>
    <property type="match status" value="1"/>
</dbReference>
<dbReference type="Gene3D" id="2.60.40.10">
    <property type="entry name" value="Immunoglobulins"/>
    <property type="match status" value="1"/>
</dbReference>
<dbReference type="RefSeq" id="WP_139813947.1">
    <property type="nucleotide sequence ID" value="NZ_CP064945.1"/>
</dbReference>